<dbReference type="AlphaFoldDB" id="H2BTY8"/>
<dbReference type="eggNOG" id="COG2220">
    <property type="taxonomic scope" value="Bacteria"/>
</dbReference>
<name>H2BTY8_GILLR</name>
<dbReference type="RefSeq" id="WP_006990108.1">
    <property type="nucleotide sequence ID" value="NZ_JH594606.1"/>
</dbReference>
<gene>
    <name evidence="2" type="ORF">Gilli_3195</name>
</gene>
<dbReference type="InterPro" id="IPR050114">
    <property type="entry name" value="UPF0173_UPF0282_UlaG_hydrolase"/>
</dbReference>
<dbReference type="Proteomes" id="UP000003844">
    <property type="component" value="Unassembled WGS sequence"/>
</dbReference>
<dbReference type="HOGENOM" id="CLU_070010_0_0_10"/>
<dbReference type="InterPro" id="IPR036866">
    <property type="entry name" value="RibonucZ/Hydroxyglut_hydro"/>
</dbReference>
<dbReference type="Pfam" id="PF12706">
    <property type="entry name" value="Lactamase_B_2"/>
    <property type="match status" value="1"/>
</dbReference>
<reference evidence="3" key="1">
    <citation type="journal article" date="2012" name="Stand. Genomic Sci.">
        <title>Genome sequence of the Antarctic rhodopsins-containing flavobacterium Gillisia limnaea type strain (R-8282(T)).</title>
        <authorList>
            <person name="Riedel T."/>
            <person name="Held B."/>
            <person name="Nolan M."/>
            <person name="Lucas S."/>
            <person name="Lapidus A."/>
            <person name="Tice H."/>
            <person name="Del Rio T.G."/>
            <person name="Cheng J.F."/>
            <person name="Han C."/>
            <person name="Tapia R."/>
            <person name="Goodwin L.A."/>
            <person name="Pitluck S."/>
            <person name="Liolios K."/>
            <person name="Mavromatis K."/>
            <person name="Pagani I."/>
            <person name="Ivanova N."/>
            <person name="Mikhailova N."/>
            <person name="Pati A."/>
            <person name="Chen A."/>
            <person name="Palaniappan K."/>
            <person name="Land M."/>
            <person name="Rohde M."/>
            <person name="Tindall B.J."/>
            <person name="Detter J.C."/>
            <person name="Goker M."/>
            <person name="Bristow J."/>
            <person name="Eisen J.A."/>
            <person name="Markowitz V."/>
            <person name="Hugenholtz P."/>
            <person name="Kyrpides N.C."/>
            <person name="Klenk H.P."/>
            <person name="Woyke T."/>
        </authorList>
    </citation>
    <scope>NUCLEOTIDE SEQUENCE [LARGE SCALE GENOMIC DNA]</scope>
    <source>
        <strain evidence="3">DSM 15749 / LMG 21470 / R-8282</strain>
    </source>
</reference>
<accession>H2BTY8</accession>
<dbReference type="STRING" id="865937.Gilli_3195"/>
<dbReference type="PROSITE" id="PS51257">
    <property type="entry name" value="PROKAR_LIPOPROTEIN"/>
    <property type="match status" value="1"/>
</dbReference>
<dbReference type="OrthoDB" id="9789133at2"/>
<protein>
    <recommendedName>
        <fullName evidence="1">Metallo-beta-lactamase domain-containing protein</fullName>
    </recommendedName>
</protein>
<evidence type="ECO:0000313" key="3">
    <source>
        <dbReference type="Proteomes" id="UP000003844"/>
    </source>
</evidence>
<evidence type="ECO:0000313" key="2">
    <source>
        <dbReference type="EMBL" id="EHQ03802.1"/>
    </source>
</evidence>
<feature type="domain" description="Metallo-beta-lactamase" evidence="1">
    <location>
        <begin position="77"/>
        <end position="227"/>
    </location>
</feature>
<dbReference type="InterPro" id="IPR001279">
    <property type="entry name" value="Metallo-B-lactamas"/>
</dbReference>
<dbReference type="PANTHER" id="PTHR43546:SF3">
    <property type="entry name" value="UPF0173 METAL-DEPENDENT HYDROLASE MJ1163"/>
    <property type="match status" value="1"/>
</dbReference>
<organism evidence="2 3">
    <name type="scientific">Gillisia limnaea (strain DSM 15749 / LMG 21470 / R-8282)</name>
    <dbReference type="NCBI Taxonomy" id="865937"/>
    <lineage>
        <taxon>Bacteria</taxon>
        <taxon>Pseudomonadati</taxon>
        <taxon>Bacteroidota</taxon>
        <taxon>Flavobacteriia</taxon>
        <taxon>Flavobacteriales</taxon>
        <taxon>Flavobacteriaceae</taxon>
        <taxon>Gillisia</taxon>
    </lineage>
</organism>
<keyword evidence="3" id="KW-1185">Reference proteome</keyword>
<dbReference type="SUPFAM" id="SSF56281">
    <property type="entry name" value="Metallo-hydrolase/oxidoreductase"/>
    <property type="match status" value="1"/>
</dbReference>
<dbReference type="EMBL" id="JH594606">
    <property type="protein sequence ID" value="EHQ03802.1"/>
    <property type="molecule type" value="Genomic_DNA"/>
</dbReference>
<dbReference type="PANTHER" id="PTHR43546">
    <property type="entry name" value="UPF0173 METAL-DEPENDENT HYDROLASE MJ1163-RELATED"/>
    <property type="match status" value="1"/>
</dbReference>
<dbReference type="Gene3D" id="3.60.15.10">
    <property type="entry name" value="Ribonuclease Z/Hydroxyacylglutathione hydrolase-like"/>
    <property type="match status" value="1"/>
</dbReference>
<sequence>MKKLLSILSIAIIFTGCKNEANENQEIVTTQQNMEAEAASVEISIDPIMHGTAIINWGEMVIYLDPTGGAEAFEGKPEPDFVLITDIHGDHMDAKTLTAMELGDTKILAPQAVKDQLPKELGEKISVINNDETQNFMEFSITAIPMYNLPEAADAFHPKGRGNGYILEKDGKRFYISGDTEDIPEMRNLKNIDMALVAMNLPYTMTVDQAAEAVLAFQPKQVYPFHYRGGDGLSDVEKFKKTVNQKNSKIEVVLLDWYPKM</sequence>
<proteinExistence type="predicted"/>
<evidence type="ECO:0000259" key="1">
    <source>
        <dbReference type="Pfam" id="PF12706"/>
    </source>
</evidence>